<keyword evidence="3" id="KW-1185">Reference proteome</keyword>
<feature type="signal peptide" evidence="1">
    <location>
        <begin position="1"/>
        <end position="24"/>
    </location>
</feature>
<gene>
    <name evidence="2" type="ORF">TH53_00410</name>
</gene>
<dbReference type="AlphaFoldDB" id="A0A0D0GNZ7"/>
<feature type="chain" id="PRO_5002210690" evidence="1">
    <location>
        <begin position="25"/>
        <end position="207"/>
    </location>
</feature>
<comment type="caution">
    <text evidence="2">The sequence shown here is derived from an EMBL/GenBank/DDBJ whole genome shotgun (WGS) entry which is preliminary data.</text>
</comment>
<dbReference type="Proteomes" id="UP000032049">
    <property type="component" value="Unassembled WGS sequence"/>
</dbReference>
<evidence type="ECO:0000313" key="3">
    <source>
        <dbReference type="Proteomes" id="UP000032049"/>
    </source>
</evidence>
<dbReference type="STRING" id="1503925.TH53_00410"/>
<protein>
    <submittedName>
        <fullName evidence="2">Contig3, whole genome shotgun sequence</fullName>
    </submittedName>
</protein>
<dbReference type="EMBL" id="JXRA01000003">
    <property type="protein sequence ID" value="KIO78987.1"/>
    <property type="molecule type" value="Genomic_DNA"/>
</dbReference>
<dbReference type="RefSeq" id="WP_041877292.1">
    <property type="nucleotide sequence ID" value="NZ_CP157278.1"/>
</dbReference>
<reference evidence="2 3" key="1">
    <citation type="submission" date="2015-01" db="EMBL/GenBank/DDBJ databases">
        <title>Draft genome sequence of Pedobacter sp. NL19 isolated from sludge of an effluent treatment pond in an abandoned uranium mine.</title>
        <authorList>
            <person name="Santos T."/>
            <person name="Caetano T."/>
            <person name="Covas C."/>
            <person name="Cruz A."/>
            <person name="Mendo S."/>
        </authorList>
    </citation>
    <scope>NUCLEOTIDE SEQUENCE [LARGE SCALE GENOMIC DNA]</scope>
    <source>
        <strain evidence="2 3">NL19</strain>
    </source>
</reference>
<evidence type="ECO:0000313" key="2">
    <source>
        <dbReference type="EMBL" id="KIO78987.1"/>
    </source>
</evidence>
<name>A0A0D0GNZ7_9SPHI</name>
<keyword evidence="1" id="KW-0732">Signal</keyword>
<sequence>MKKQLLTVTAILGMMAFTSSESKAQIGTSPVNPVVKTTAIVNTTQVNITLNDIIGAIPGTNGTGKDIATAGTTGTGITETIDFQYSTLADYEADKTVEKIKTITAMSSKGYNLTVKALAANFTQGSGTDKIPVSVLKLNVKRSSEVAYSNNPISPVTTSTQIYASEPGTSGTSYDVKYSIAKTDIATYITKSSGMYSVTLYYTLEAI</sequence>
<organism evidence="2 3">
    <name type="scientific">Pedobacter lusitanus</name>
    <dbReference type="NCBI Taxonomy" id="1503925"/>
    <lineage>
        <taxon>Bacteria</taxon>
        <taxon>Pseudomonadati</taxon>
        <taxon>Bacteroidota</taxon>
        <taxon>Sphingobacteriia</taxon>
        <taxon>Sphingobacteriales</taxon>
        <taxon>Sphingobacteriaceae</taxon>
        <taxon>Pedobacter</taxon>
    </lineage>
</organism>
<proteinExistence type="predicted"/>
<accession>A0A0D0GNZ7</accession>
<evidence type="ECO:0000256" key="1">
    <source>
        <dbReference type="SAM" id="SignalP"/>
    </source>
</evidence>